<accession>A0A941W5I1</accession>
<name>A0A941W5I1_9BACT</name>
<organism evidence="1 2">
    <name type="scientific">Candidatus Scalindua arabica</name>
    <dbReference type="NCBI Taxonomy" id="1127984"/>
    <lineage>
        <taxon>Bacteria</taxon>
        <taxon>Pseudomonadati</taxon>
        <taxon>Planctomycetota</taxon>
        <taxon>Candidatus Brocadiia</taxon>
        <taxon>Candidatus Brocadiales</taxon>
        <taxon>Candidatus Scalinduaceae</taxon>
        <taxon>Candidatus Scalindua</taxon>
    </lineage>
</organism>
<evidence type="ECO:0000313" key="1">
    <source>
        <dbReference type="EMBL" id="MBS1259477.1"/>
    </source>
</evidence>
<evidence type="ECO:0000313" key="2">
    <source>
        <dbReference type="Proteomes" id="UP000722750"/>
    </source>
</evidence>
<proteinExistence type="predicted"/>
<dbReference type="Proteomes" id="UP000722750">
    <property type="component" value="Unassembled WGS sequence"/>
</dbReference>
<sequence>MSDSNDGNEILVVASKLKKHIRSTAGMSTAANVAPALSNIIRSLCAQAIENAKADRRKTVMDRDFS</sequence>
<comment type="caution">
    <text evidence="1">The sequence shown here is derived from an EMBL/GenBank/DDBJ whole genome shotgun (WGS) entry which is preliminary data.</text>
</comment>
<protein>
    <recommendedName>
        <fullName evidence="3">Transcription factor CBF/NF-Y/archaeal histone domain-containing protein</fullName>
    </recommendedName>
</protein>
<dbReference type="EMBL" id="JAANXD010000095">
    <property type="protein sequence ID" value="MBS1259477.1"/>
    <property type="molecule type" value="Genomic_DNA"/>
</dbReference>
<gene>
    <name evidence="1" type="ORF">MAG551_02549</name>
</gene>
<evidence type="ECO:0008006" key="3">
    <source>
        <dbReference type="Google" id="ProtNLM"/>
    </source>
</evidence>
<dbReference type="AlphaFoldDB" id="A0A941W5I1"/>
<reference evidence="1" key="1">
    <citation type="journal article" date="2021" name="ISME J.">
        <title>Fine-scale metabolic discontinuity in a stratified prokaryote microbiome of a Red Sea deep halocline.</title>
        <authorList>
            <person name="Michoud G."/>
            <person name="Ngugi D.K."/>
            <person name="Barozzi A."/>
            <person name="Merlino G."/>
            <person name="Calleja M.L."/>
            <person name="Delgado-Huertas A."/>
            <person name="Moran X.A.G."/>
            <person name="Daffonchio D."/>
        </authorList>
    </citation>
    <scope>NUCLEOTIDE SEQUENCE</scope>
    <source>
        <strain evidence="1">SuakinDeep_MAG55_1</strain>
    </source>
</reference>